<reference evidence="4 5" key="1">
    <citation type="submission" date="2014-04" db="EMBL/GenBank/DDBJ databases">
        <authorList>
            <consortium name="DOE Joint Genome Institute"/>
            <person name="Kuo A."/>
            <person name="Martino E."/>
            <person name="Perotto S."/>
            <person name="Kohler A."/>
            <person name="Nagy L.G."/>
            <person name="Floudas D."/>
            <person name="Copeland A."/>
            <person name="Barry K.W."/>
            <person name="Cichocki N."/>
            <person name="Veneault-Fourrey C."/>
            <person name="LaButti K."/>
            <person name="Lindquist E.A."/>
            <person name="Lipzen A."/>
            <person name="Lundell T."/>
            <person name="Morin E."/>
            <person name="Murat C."/>
            <person name="Sun H."/>
            <person name="Tunlid A."/>
            <person name="Henrissat B."/>
            <person name="Grigoriev I.V."/>
            <person name="Hibbett D.S."/>
            <person name="Martin F."/>
            <person name="Nordberg H.P."/>
            <person name="Cantor M.N."/>
            <person name="Hua S.X."/>
        </authorList>
    </citation>
    <scope>NUCLEOTIDE SEQUENCE [LARGE SCALE GENOMIC DNA]</scope>
    <source>
        <strain evidence="4 5">Zn</strain>
    </source>
</reference>
<organism evidence="4 5">
    <name type="scientific">Oidiodendron maius (strain Zn)</name>
    <dbReference type="NCBI Taxonomy" id="913774"/>
    <lineage>
        <taxon>Eukaryota</taxon>
        <taxon>Fungi</taxon>
        <taxon>Dikarya</taxon>
        <taxon>Ascomycota</taxon>
        <taxon>Pezizomycotina</taxon>
        <taxon>Leotiomycetes</taxon>
        <taxon>Leotiomycetes incertae sedis</taxon>
        <taxon>Myxotrichaceae</taxon>
        <taxon>Oidiodendron</taxon>
    </lineage>
</organism>
<dbReference type="STRING" id="913774.A0A0C3E2E5"/>
<sequence length="364" mass="38806">MAIPPSNGKTVLITGINGYIASVLGQFLLSKGYSVRGTTRRSVTSEPLLNGPYAAYRDRVQIFEVADMTVSGAFDEAAKGVHGIFHTASPISFLLDEYDAFITPAVRGTETIFESALKAGPQLTSVVVTSSVAAVTNYPKPPGYVFTEEDFATVALDTATKDKAEGRKTAPGILYAASKTAADRAVWKFKNEHNPPFAVSTVNPSVVIGPPINLPSSGSGLNETLKPIYDILSGAASGIPLKIGSGSYVDVRDVATVHIWVYEHPDVANGERYIAASSFGPPQGIADILRYEYRGTKFAEKIIVGTPGEGYVGYDKETGEVVDVDYLPESARPSGKKAEIAIGLKWIPFKQSVIESAKALEPLL</sequence>
<dbReference type="EMBL" id="KN832870">
    <property type="protein sequence ID" value="KIN08493.1"/>
    <property type="molecule type" value="Genomic_DNA"/>
</dbReference>
<evidence type="ECO:0000313" key="5">
    <source>
        <dbReference type="Proteomes" id="UP000054321"/>
    </source>
</evidence>
<dbReference type="SUPFAM" id="SSF51735">
    <property type="entry name" value="NAD(P)-binding Rossmann-fold domains"/>
    <property type="match status" value="1"/>
</dbReference>
<name>A0A0C3E2E5_OIDMZ</name>
<accession>A0A0C3E2E5</accession>
<dbReference type="OrthoDB" id="2735536at2759"/>
<evidence type="ECO:0000256" key="1">
    <source>
        <dbReference type="ARBA" id="ARBA00023002"/>
    </source>
</evidence>
<keyword evidence="5" id="KW-1185">Reference proteome</keyword>
<keyword evidence="1" id="KW-0560">Oxidoreductase</keyword>
<dbReference type="InterPro" id="IPR036291">
    <property type="entry name" value="NAD(P)-bd_dom_sf"/>
</dbReference>
<dbReference type="InterPro" id="IPR001509">
    <property type="entry name" value="Epimerase_deHydtase"/>
</dbReference>
<evidence type="ECO:0000259" key="3">
    <source>
        <dbReference type="Pfam" id="PF01370"/>
    </source>
</evidence>
<dbReference type="PANTHER" id="PTHR10366">
    <property type="entry name" value="NAD DEPENDENT EPIMERASE/DEHYDRATASE"/>
    <property type="match status" value="1"/>
</dbReference>
<reference evidence="5" key="2">
    <citation type="submission" date="2015-01" db="EMBL/GenBank/DDBJ databases">
        <title>Evolutionary Origins and Diversification of the Mycorrhizal Mutualists.</title>
        <authorList>
            <consortium name="DOE Joint Genome Institute"/>
            <consortium name="Mycorrhizal Genomics Consortium"/>
            <person name="Kohler A."/>
            <person name="Kuo A."/>
            <person name="Nagy L.G."/>
            <person name="Floudas D."/>
            <person name="Copeland A."/>
            <person name="Barry K.W."/>
            <person name="Cichocki N."/>
            <person name="Veneault-Fourrey C."/>
            <person name="LaButti K."/>
            <person name="Lindquist E.A."/>
            <person name="Lipzen A."/>
            <person name="Lundell T."/>
            <person name="Morin E."/>
            <person name="Murat C."/>
            <person name="Riley R."/>
            <person name="Ohm R."/>
            <person name="Sun H."/>
            <person name="Tunlid A."/>
            <person name="Henrissat B."/>
            <person name="Grigoriev I.V."/>
            <person name="Hibbett D.S."/>
            <person name="Martin F."/>
        </authorList>
    </citation>
    <scope>NUCLEOTIDE SEQUENCE [LARGE SCALE GENOMIC DNA]</scope>
    <source>
        <strain evidence="5">Zn</strain>
    </source>
</reference>
<comment type="similarity">
    <text evidence="2">Belongs to the NAD(P)-dependent epimerase/dehydratase family. Dihydroflavonol-4-reductase subfamily.</text>
</comment>
<dbReference type="GO" id="GO:0016616">
    <property type="term" value="F:oxidoreductase activity, acting on the CH-OH group of donors, NAD or NADP as acceptor"/>
    <property type="evidence" value="ECO:0007669"/>
    <property type="project" value="TreeGrafter"/>
</dbReference>
<dbReference type="PANTHER" id="PTHR10366:SF564">
    <property type="entry name" value="STEROL-4-ALPHA-CARBOXYLATE 3-DEHYDROGENASE, DECARBOXYLATING"/>
    <property type="match status" value="1"/>
</dbReference>
<dbReference type="Proteomes" id="UP000054321">
    <property type="component" value="Unassembled WGS sequence"/>
</dbReference>
<proteinExistence type="inferred from homology"/>
<evidence type="ECO:0000256" key="2">
    <source>
        <dbReference type="ARBA" id="ARBA00023445"/>
    </source>
</evidence>
<dbReference type="InterPro" id="IPR050425">
    <property type="entry name" value="NAD(P)_dehydrat-like"/>
</dbReference>
<dbReference type="HOGENOM" id="CLU_007383_9_2_1"/>
<protein>
    <recommendedName>
        <fullName evidence="3">NAD-dependent epimerase/dehydratase domain-containing protein</fullName>
    </recommendedName>
</protein>
<feature type="domain" description="NAD-dependent epimerase/dehydratase" evidence="3">
    <location>
        <begin position="11"/>
        <end position="273"/>
    </location>
</feature>
<evidence type="ECO:0000313" key="4">
    <source>
        <dbReference type="EMBL" id="KIN08493.1"/>
    </source>
</evidence>
<gene>
    <name evidence="4" type="ORF">OIDMADRAFT_107460</name>
</gene>
<dbReference type="AlphaFoldDB" id="A0A0C3E2E5"/>
<dbReference type="Pfam" id="PF01370">
    <property type="entry name" value="Epimerase"/>
    <property type="match status" value="1"/>
</dbReference>
<dbReference type="InParanoid" id="A0A0C3E2E5"/>
<dbReference type="Gene3D" id="3.40.50.720">
    <property type="entry name" value="NAD(P)-binding Rossmann-like Domain"/>
    <property type="match status" value="1"/>
</dbReference>